<evidence type="ECO:0000313" key="2">
    <source>
        <dbReference type="Proteomes" id="UP000800035"/>
    </source>
</evidence>
<organism evidence="1 2">
    <name type="scientific">Byssothecium circinans</name>
    <dbReference type="NCBI Taxonomy" id="147558"/>
    <lineage>
        <taxon>Eukaryota</taxon>
        <taxon>Fungi</taxon>
        <taxon>Dikarya</taxon>
        <taxon>Ascomycota</taxon>
        <taxon>Pezizomycotina</taxon>
        <taxon>Dothideomycetes</taxon>
        <taxon>Pleosporomycetidae</taxon>
        <taxon>Pleosporales</taxon>
        <taxon>Massarineae</taxon>
        <taxon>Massarinaceae</taxon>
        <taxon>Byssothecium</taxon>
    </lineage>
</organism>
<name>A0A6A5TQE3_9PLEO</name>
<dbReference type="EMBL" id="ML977006">
    <property type="protein sequence ID" value="KAF1953016.1"/>
    <property type="molecule type" value="Genomic_DNA"/>
</dbReference>
<sequence>MSIAPQIDILLLLYYQQCTSQNCPTFIYSSIKISWSTMSAHKTLNEESSISSRMASTSPLTTPYDDCETVSSTKSINPLAPLTEAYDDCSSIISRIRIAVAETQPKRNIGIAIRWWHVGPESHLHHTNADEDERLMERLIPLGISLRQSHLNFHERLQELETKDSELCLAAGEYVARVRQEIALGKRFIDVLDILERLATTSSGGLGDIDEDIVVNEDENPLEEAWAALIGLITAQDNVRSVARGMGG</sequence>
<keyword evidence="2" id="KW-1185">Reference proteome</keyword>
<gene>
    <name evidence="1" type="ORF">CC80DRAFT_494911</name>
</gene>
<protein>
    <submittedName>
        <fullName evidence="1">Uncharacterized protein</fullName>
    </submittedName>
</protein>
<evidence type="ECO:0000313" key="1">
    <source>
        <dbReference type="EMBL" id="KAF1953016.1"/>
    </source>
</evidence>
<reference evidence="1" key="1">
    <citation type="journal article" date="2020" name="Stud. Mycol.">
        <title>101 Dothideomycetes genomes: a test case for predicting lifestyles and emergence of pathogens.</title>
        <authorList>
            <person name="Haridas S."/>
            <person name="Albert R."/>
            <person name="Binder M."/>
            <person name="Bloem J."/>
            <person name="Labutti K."/>
            <person name="Salamov A."/>
            <person name="Andreopoulos B."/>
            <person name="Baker S."/>
            <person name="Barry K."/>
            <person name="Bills G."/>
            <person name="Bluhm B."/>
            <person name="Cannon C."/>
            <person name="Castanera R."/>
            <person name="Culley D."/>
            <person name="Daum C."/>
            <person name="Ezra D."/>
            <person name="Gonzalez J."/>
            <person name="Henrissat B."/>
            <person name="Kuo A."/>
            <person name="Liang C."/>
            <person name="Lipzen A."/>
            <person name="Lutzoni F."/>
            <person name="Magnuson J."/>
            <person name="Mondo S."/>
            <person name="Nolan M."/>
            <person name="Ohm R."/>
            <person name="Pangilinan J."/>
            <person name="Park H.-J."/>
            <person name="Ramirez L."/>
            <person name="Alfaro M."/>
            <person name="Sun H."/>
            <person name="Tritt A."/>
            <person name="Yoshinaga Y."/>
            <person name="Zwiers L.-H."/>
            <person name="Turgeon B."/>
            <person name="Goodwin S."/>
            <person name="Spatafora J."/>
            <person name="Crous P."/>
            <person name="Grigoriev I."/>
        </authorList>
    </citation>
    <scope>NUCLEOTIDE SEQUENCE</scope>
    <source>
        <strain evidence="1">CBS 675.92</strain>
    </source>
</reference>
<dbReference type="AlphaFoldDB" id="A0A6A5TQE3"/>
<accession>A0A6A5TQE3</accession>
<proteinExistence type="predicted"/>
<dbReference type="Proteomes" id="UP000800035">
    <property type="component" value="Unassembled WGS sequence"/>
</dbReference>